<sequence length="332" mass="35240">MAARLRGAFVIGLVIPASSFRLITLDLDNTLWPTAPVVAVANAALCSALRADHGVELATPAAVQQEMKRLRPLLEARGRRRSPGDGGDRCPVTYTQLRTAAIAHLLGDRPDAADAASQLFDVWLAARHAAAQDQLFPEATSALCAMRAAYPDAIVAAVTNGRGDPRVMSPALARCFDLTVSGEEPGIHPGRKPSPTIFRAAVARAGLGPRLVPGQPLPWWVHVGDDIFNDVAASKALGAKTVWLDAPRQEAGDGVGLKSARGERQASTDADASYTTLEQSERRTRQAQRAAVPASAVDARITAIAELPRALAAIASGFNAHRPHLNRFPHPR</sequence>
<protein>
    <submittedName>
        <fullName evidence="3">Uncharacterized protein</fullName>
    </submittedName>
</protein>
<dbReference type="SFLD" id="SFLDG01129">
    <property type="entry name" value="C1.5:_HAD__Beta-PGM__Phosphata"/>
    <property type="match status" value="1"/>
</dbReference>
<dbReference type="InterPro" id="IPR051540">
    <property type="entry name" value="S-2-haloacid_dehalogenase"/>
</dbReference>
<proteinExistence type="predicted"/>
<dbReference type="PANTHER" id="PTHR43316">
    <property type="entry name" value="HYDROLASE, HALOACID DELAHOGENASE-RELATED"/>
    <property type="match status" value="1"/>
</dbReference>
<dbReference type="PANTHER" id="PTHR43316:SF8">
    <property type="entry name" value="HAD FAMILY HYDROLASE"/>
    <property type="match status" value="1"/>
</dbReference>
<feature type="compositionally biased region" description="Polar residues" evidence="2">
    <location>
        <begin position="267"/>
        <end position="278"/>
    </location>
</feature>
<dbReference type="EMBL" id="JAGTXO010000005">
    <property type="protein sequence ID" value="KAG8467969.1"/>
    <property type="molecule type" value="Genomic_DNA"/>
</dbReference>
<keyword evidence="1" id="KW-0378">Hydrolase</keyword>
<reference evidence="3" key="1">
    <citation type="submission" date="2021-05" db="EMBL/GenBank/DDBJ databases">
        <title>The genome of the haptophyte Pavlova lutheri (Diacronema luteri, Pavlovales) - a model for lipid biosynthesis in eukaryotic algae.</title>
        <authorList>
            <person name="Hulatt C.J."/>
            <person name="Posewitz M.C."/>
        </authorList>
    </citation>
    <scope>NUCLEOTIDE SEQUENCE</scope>
    <source>
        <strain evidence="3">NIVA-4/92</strain>
    </source>
</reference>
<feature type="region of interest" description="Disordered" evidence="2">
    <location>
        <begin position="251"/>
        <end position="292"/>
    </location>
</feature>
<dbReference type="SUPFAM" id="SSF56784">
    <property type="entry name" value="HAD-like"/>
    <property type="match status" value="1"/>
</dbReference>
<evidence type="ECO:0000313" key="3">
    <source>
        <dbReference type="EMBL" id="KAG8467969.1"/>
    </source>
</evidence>
<dbReference type="InterPro" id="IPR023214">
    <property type="entry name" value="HAD_sf"/>
</dbReference>
<dbReference type="SFLD" id="SFLDS00003">
    <property type="entry name" value="Haloacid_Dehalogenase"/>
    <property type="match status" value="1"/>
</dbReference>
<evidence type="ECO:0000256" key="2">
    <source>
        <dbReference type="SAM" id="MobiDB-lite"/>
    </source>
</evidence>
<accession>A0A8J5XPX8</accession>
<evidence type="ECO:0000256" key="1">
    <source>
        <dbReference type="ARBA" id="ARBA00022801"/>
    </source>
</evidence>
<dbReference type="InterPro" id="IPR036412">
    <property type="entry name" value="HAD-like_sf"/>
</dbReference>
<name>A0A8J5XPX8_DIALT</name>
<evidence type="ECO:0000313" key="4">
    <source>
        <dbReference type="Proteomes" id="UP000751190"/>
    </source>
</evidence>
<gene>
    <name evidence="3" type="ORF">KFE25_007021</name>
</gene>
<dbReference type="Gene3D" id="1.20.120.1600">
    <property type="match status" value="1"/>
</dbReference>
<keyword evidence="4" id="KW-1185">Reference proteome</keyword>
<dbReference type="AlphaFoldDB" id="A0A8J5XPX8"/>
<dbReference type="Pfam" id="PF00702">
    <property type="entry name" value="Hydrolase"/>
    <property type="match status" value="1"/>
</dbReference>
<dbReference type="Proteomes" id="UP000751190">
    <property type="component" value="Unassembled WGS sequence"/>
</dbReference>
<comment type="caution">
    <text evidence="3">The sequence shown here is derived from an EMBL/GenBank/DDBJ whole genome shotgun (WGS) entry which is preliminary data.</text>
</comment>
<dbReference type="OMA" id="YHLAWIP"/>
<organism evidence="3 4">
    <name type="scientific">Diacronema lutheri</name>
    <name type="common">Unicellular marine alga</name>
    <name type="synonym">Monochrysis lutheri</name>
    <dbReference type="NCBI Taxonomy" id="2081491"/>
    <lineage>
        <taxon>Eukaryota</taxon>
        <taxon>Haptista</taxon>
        <taxon>Haptophyta</taxon>
        <taxon>Pavlovophyceae</taxon>
        <taxon>Pavlovales</taxon>
        <taxon>Pavlovaceae</taxon>
        <taxon>Diacronema</taxon>
    </lineage>
</organism>
<dbReference type="Gene3D" id="3.40.50.1000">
    <property type="entry name" value="HAD superfamily/HAD-like"/>
    <property type="match status" value="1"/>
</dbReference>
<dbReference type="OrthoDB" id="444127at2759"/>
<dbReference type="GO" id="GO:0016787">
    <property type="term" value="F:hydrolase activity"/>
    <property type="evidence" value="ECO:0007669"/>
    <property type="project" value="UniProtKB-KW"/>
</dbReference>